<dbReference type="InterPro" id="IPR000418">
    <property type="entry name" value="Ets_dom"/>
</dbReference>
<feature type="region of interest" description="Disordered" evidence="4">
    <location>
        <begin position="136"/>
        <end position="158"/>
    </location>
</feature>
<evidence type="ECO:0000313" key="7">
    <source>
        <dbReference type="Proteomes" id="UP000276133"/>
    </source>
</evidence>
<dbReference type="Gene3D" id="1.10.10.10">
    <property type="entry name" value="Winged helix-like DNA-binding domain superfamily/Winged helix DNA-binding domain"/>
    <property type="match status" value="1"/>
</dbReference>
<evidence type="ECO:0000313" key="6">
    <source>
        <dbReference type="EMBL" id="RNA00062.1"/>
    </source>
</evidence>
<dbReference type="GO" id="GO:0030154">
    <property type="term" value="P:cell differentiation"/>
    <property type="evidence" value="ECO:0007669"/>
    <property type="project" value="TreeGrafter"/>
</dbReference>
<evidence type="ECO:0000259" key="5">
    <source>
        <dbReference type="PROSITE" id="PS50061"/>
    </source>
</evidence>
<feature type="domain" description="ETS" evidence="5">
    <location>
        <begin position="190"/>
        <end position="271"/>
    </location>
</feature>
<dbReference type="PRINTS" id="PR00454">
    <property type="entry name" value="ETSDOMAIN"/>
</dbReference>
<dbReference type="InterPro" id="IPR046328">
    <property type="entry name" value="ETS_fam"/>
</dbReference>
<evidence type="ECO:0000256" key="1">
    <source>
        <dbReference type="ARBA" id="ARBA00005562"/>
    </source>
</evidence>
<feature type="region of interest" description="Disordered" evidence="4">
    <location>
        <begin position="298"/>
        <end position="319"/>
    </location>
</feature>
<evidence type="ECO:0000256" key="3">
    <source>
        <dbReference type="RuleBase" id="RU004019"/>
    </source>
</evidence>
<keyword evidence="2 3" id="KW-0238">DNA-binding</keyword>
<dbReference type="GO" id="GO:0005634">
    <property type="term" value="C:nucleus"/>
    <property type="evidence" value="ECO:0007669"/>
    <property type="project" value="UniProtKB-SubCell"/>
</dbReference>
<feature type="compositionally biased region" description="Basic and acidic residues" evidence="4">
    <location>
        <begin position="310"/>
        <end position="319"/>
    </location>
</feature>
<dbReference type="GO" id="GO:0000981">
    <property type="term" value="F:DNA-binding transcription factor activity, RNA polymerase II-specific"/>
    <property type="evidence" value="ECO:0007669"/>
    <property type="project" value="TreeGrafter"/>
</dbReference>
<dbReference type="SMART" id="SM00413">
    <property type="entry name" value="ETS"/>
    <property type="match status" value="1"/>
</dbReference>
<feature type="compositionally biased region" description="Low complexity" evidence="4">
    <location>
        <begin position="47"/>
        <end position="82"/>
    </location>
</feature>
<name>A0A3M7PLS1_BRAPC</name>
<proteinExistence type="inferred from homology"/>
<protein>
    <submittedName>
        <fullName evidence="6">Transcription factor ETV6</fullName>
    </submittedName>
</protein>
<gene>
    <name evidence="6" type="ORF">BpHYR1_001977</name>
</gene>
<dbReference type="PANTHER" id="PTHR11849:SF201">
    <property type="entry name" value="ETS DNA-BINDING PROTEIN POKKURI"/>
    <property type="match status" value="1"/>
</dbReference>
<sequence>MKPETATFERKRTANLESLIGNLKVRKMSETPKQHKLHSLYVEVSGSDCSRSTPPLSSSSPSVSPSSMSPDSPLQSNVSSSLSSISSSSLATASNSSKSRSLLPKYRWMSESSPRPHAFKDGPECASLAAQLCPAPSPAKKAKGAKKSESAKSAAAKANEDPSRAIKFYDDHIDFRGDILRRPPNSKNCRILWEYLFLLLSNPSYSSVIKWEDDTKMIFRIVQAEKLAALWGLQKNRLGMTYEKLSRGMRYYYPNNIIAREPGRRLLYRFMRHPDEIKKFVKKNGTYMLKKTKQTCKKDEASLDDSGVDEPSRIKSEQMEHELVDDEAELDSHAADSVHSDKIVDSNKNSPLGALGHNPVQFYSDLYQYMYQAQMAAAAQMNLPGQFLLRGQSEQNLNEPMMKQLVSLLAQQQGFNLNKFKNGASDSSSFSSSSSTHSFESESNLNELAHPLNLTTGL</sequence>
<dbReference type="OrthoDB" id="5961210at2759"/>
<dbReference type="SUPFAM" id="SSF46785">
    <property type="entry name" value="Winged helix' DNA-binding domain"/>
    <property type="match status" value="1"/>
</dbReference>
<keyword evidence="3" id="KW-0539">Nucleus</keyword>
<dbReference type="PANTHER" id="PTHR11849">
    <property type="entry name" value="ETS"/>
    <property type="match status" value="1"/>
</dbReference>
<dbReference type="Pfam" id="PF00178">
    <property type="entry name" value="Ets"/>
    <property type="match status" value="1"/>
</dbReference>
<evidence type="ECO:0000256" key="4">
    <source>
        <dbReference type="SAM" id="MobiDB-lite"/>
    </source>
</evidence>
<dbReference type="PROSITE" id="PS50061">
    <property type="entry name" value="ETS_DOMAIN_3"/>
    <property type="match status" value="1"/>
</dbReference>
<organism evidence="6 7">
    <name type="scientific">Brachionus plicatilis</name>
    <name type="common">Marine rotifer</name>
    <name type="synonym">Brachionus muelleri</name>
    <dbReference type="NCBI Taxonomy" id="10195"/>
    <lineage>
        <taxon>Eukaryota</taxon>
        <taxon>Metazoa</taxon>
        <taxon>Spiralia</taxon>
        <taxon>Gnathifera</taxon>
        <taxon>Rotifera</taxon>
        <taxon>Eurotatoria</taxon>
        <taxon>Monogononta</taxon>
        <taxon>Pseudotrocha</taxon>
        <taxon>Ploima</taxon>
        <taxon>Brachionidae</taxon>
        <taxon>Brachionus</taxon>
    </lineage>
</organism>
<comment type="caution">
    <text evidence="6">The sequence shown here is derived from an EMBL/GenBank/DDBJ whole genome shotgun (WGS) entry which is preliminary data.</text>
</comment>
<comment type="subcellular location">
    <subcellularLocation>
        <location evidence="3">Nucleus</location>
    </subcellularLocation>
</comment>
<accession>A0A3M7PLS1</accession>
<reference evidence="6 7" key="1">
    <citation type="journal article" date="2018" name="Sci. Rep.">
        <title>Genomic signatures of local adaptation to the degree of environmental predictability in rotifers.</title>
        <authorList>
            <person name="Franch-Gras L."/>
            <person name="Hahn C."/>
            <person name="Garcia-Roger E.M."/>
            <person name="Carmona M.J."/>
            <person name="Serra M."/>
            <person name="Gomez A."/>
        </authorList>
    </citation>
    <scope>NUCLEOTIDE SEQUENCE [LARGE SCALE GENOMIC DNA]</scope>
    <source>
        <strain evidence="6">HYR1</strain>
    </source>
</reference>
<keyword evidence="7" id="KW-1185">Reference proteome</keyword>
<dbReference type="InterPro" id="IPR036388">
    <property type="entry name" value="WH-like_DNA-bd_sf"/>
</dbReference>
<dbReference type="STRING" id="10195.A0A3M7PLS1"/>
<dbReference type="EMBL" id="REGN01009940">
    <property type="protein sequence ID" value="RNA00062.1"/>
    <property type="molecule type" value="Genomic_DNA"/>
</dbReference>
<feature type="region of interest" description="Disordered" evidence="4">
    <location>
        <begin position="46"/>
        <end position="82"/>
    </location>
</feature>
<feature type="non-terminal residue" evidence="6">
    <location>
        <position position="458"/>
    </location>
</feature>
<comment type="similarity">
    <text evidence="1 3">Belongs to the ETS family.</text>
</comment>
<dbReference type="InterPro" id="IPR036390">
    <property type="entry name" value="WH_DNA-bd_sf"/>
</dbReference>
<dbReference type="GO" id="GO:0043565">
    <property type="term" value="F:sequence-specific DNA binding"/>
    <property type="evidence" value="ECO:0007669"/>
    <property type="project" value="InterPro"/>
</dbReference>
<dbReference type="Proteomes" id="UP000276133">
    <property type="component" value="Unassembled WGS sequence"/>
</dbReference>
<evidence type="ECO:0000256" key="2">
    <source>
        <dbReference type="ARBA" id="ARBA00023125"/>
    </source>
</evidence>
<dbReference type="AlphaFoldDB" id="A0A3M7PLS1"/>